<sequence length="284" mass="32220">MLLFYAKNRIPLLADPPGEAYRVDKLAEFFAGSTLTAITGQKCRDYVAWRAAQGVGPSARRELDVLSAAINFYHREFVLDVVPTVTKPPAALPREGWLTRSQAAALLWAAYRAPESKHLVRFILIAIYTGSRTAAILSLRWLRSPVDGSIDLDHGLIYRRGTKVRETKKRTPPARLHWRLIPHLRRWREQDAARGLTHVITYRGKPVEKLRRSWDQACERADVPDEIVKHSLRHTAATWLMQAGVDPWEAAGYLGMTVETLERVYGHHHPDFQQNAAGAPVRKL</sequence>
<protein>
    <submittedName>
        <fullName evidence="4">Site-specific integrase</fullName>
    </submittedName>
</protein>
<dbReference type="InterPro" id="IPR013762">
    <property type="entry name" value="Integrase-like_cat_sf"/>
</dbReference>
<evidence type="ECO:0000313" key="4">
    <source>
        <dbReference type="EMBL" id="MBJ7545170.1"/>
    </source>
</evidence>
<dbReference type="InterPro" id="IPR002104">
    <property type="entry name" value="Integrase_catalytic"/>
</dbReference>
<evidence type="ECO:0000313" key="5">
    <source>
        <dbReference type="Proteomes" id="UP000623250"/>
    </source>
</evidence>
<dbReference type="GO" id="GO:0006310">
    <property type="term" value="P:DNA recombination"/>
    <property type="evidence" value="ECO:0007669"/>
    <property type="project" value="UniProtKB-KW"/>
</dbReference>
<organism evidence="4 5">
    <name type="scientific">Rhodomicrobium udaipurense</name>
    <dbReference type="NCBI Taxonomy" id="1202716"/>
    <lineage>
        <taxon>Bacteria</taxon>
        <taxon>Pseudomonadati</taxon>
        <taxon>Pseudomonadota</taxon>
        <taxon>Alphaproteobacteria</taxon>
        <taxon>Hyphomicrobiales</taxon>
        <taxon>Hyphomicrobiaceae</taxon>
        <taxon>Rhodomicrobium</taxon>
    </lineage>
</organism>
<proteinExistence type="predicted"/>
<gene>
    <name evidence="4" type="ORF">JDN41_16585</name>
</gene>
<dbReference type="EMBL" id="JAEMUK010000088">
    <property type="protein sequence ID" value="MBJ7545170.1"/>
    <property type="molecule type" value="Genomic_DNA"/>
</dbReference>
<dbReference type="PROSITE" id="PS51898">
    <property type="entry name" value="TYR_RECOMBINASE"/>
    <property type="match status" value="1"/>
</dbReference>
<keyword evidence="2" id="KW-0233">DNA recombination</keyword>
<dbReference type="Gene3D" id="1.10.443.10">
    <property type="entry name" value="Intergrase catalytic core"/>
    <property type="match status" value="1"/>
</dbReference>
<evidence type="ECO:0000256" key="2">
    <source>
        <dbReference type="ARBA" id="ARBA00023172"/>
    </source>
</evidence>
<feature type="domain" description="Tyr recombinase" evidence="3">
    <location>
        <begin position="93"/>
        <end position="278"/>
    </location>
</feature>
<dbReference type="Pfam" id="PF00589">
    <property type="entry name" value="Phage_integrase"/>
    <property type="match status" value="1"/>
</dbReference>
<dbReference type="PANTHER" id="PTHR30349:SF88">
    <property type="entry name" value="BLL1584 PROTEIN"/>
    <property type="match status" value="1"/>
</dbReference>
<comment type="caution">
    <text evidence="4">The sequence shown here is derived from an EMBL/GenBank/DDBJ whole genome shotgun (WGS) entry which is preliminary data.</text>
</comment>
<evidence type="ECO:0000259" key="3">
    <source>
        <dbReference type="PROSITE" id="PS51898"/>
    </source>
</evidence>
<keyword evidence="5" id="KW-1185">Reference proteome</keyword>
<dbReference type="Proteomes" id="UP000623250">
    <property type="component" value="Unassembled WGS sequence"/>
</dbReference>
<reference evidence="4 5" key="1">
    <citation type="submission" date="2020-12" db="EMBL/GenBank/DDBJ databases">
        <title>Revised draft genomes of Rhodomicrobium vannielii ATCC 17100 and Rhodomicrobium udaipurense JA643.</title>
        <authorList>
            <person name="Conners E.M."/>
            <person name="Davenport E.J."/>
            <person name="Bose A."/>
        </authorList>
    </citation>
    <scope>NUCLEOTIDE SEQUENCE [LARGE SCALE GENOMIC DNA]</scope>
    <source>
        <strain evidence="4 5">JA643</strain>
    </source>
</reference>
<dbReference type="SUPFAM" id="SSF56349">
    <property type="entry name" value="DNA breaking-rejoining enzymes"/>
    <property type="match status" value="1"/>
</dbReference>
<dbReference type="PANTHER" id="PTHR30349">
    <property type="entry name" value="PHAGE INTEGRASE-RELATED"/>
    <property type="match status" value="1"/>
</dbReference>
<accession>A0A8I1KIY0</accession>
<dbReference type="RefSeq" id="WP_037241696.1">
    <property type="nucleotide sequence ID" value="NZ_JAEMUK010000088.1"/>
</dbReference>
<dbReference type="GO" id="GO:0015074">
    <property type="term" value="P:DNA integration"/>
    <property type="evidence" value="ECO:0007669"/>
    <property type="project" value="UniProtKB-KW"/>
</dbReference>
<evidence type="ECO:0000256" key="1">
    <source>
        <dbReference type="ARBA" id="ARBA00022908"/>
    </source>
</evidence>
<keyword evidence="1" id="KW-0229">DNA integration</keyword>
<dbReference type="AlphaFoldDB" id="A0A8I1KIY0"/>
<dbReference type="GO" id="GO:0003677">
    <property type="term" value="F:DNA binding"/>
    <property type="evidence" value="ECO:0007669"/>
    <property type="project" value="InterPro"/>
</dbReference>
<name>A0A8I1KIY0_9HYPH</name>
<dbReference type="InterPro" id="IPR050090">
    <property type="entry name" value="Tyrosine_recombinase_XerCD"/>
</dbReference>
<dbReference type="InterPro" id="IPR011010">
    <property type="entry name" value="DNA_brk_join_enz"/>
</dbReference>
<dbReference type="CDD" id="cd00796">
    <property type="entry name" value="INT_Rci_Hp1_C"/>
    <property type="match status" value="1"/>
</dbReference>